<dbReference type="InterPro" id="IPR029058">
    <property type="entry name" value="AB_hydrolase_fold"/>
</dbReference>
<organism evidence="3 4">
    <name type="scientific">Sphingobium yanoikuyae ATCC 51230</name>
    <dbReference type="NCBI Taxonomy" id="883163"/>
    <lineage>
        <taxon>Bacteria</taxon>
        <taxon>Pseudomonadati</taxon>
        <taxon>Pseudomonadota</taxon>
        <taxon>Alphaproteobacteria</taxon>
        <taxon>Sphingomonadales</taxon>
        <taxon>Sphingomonadaceae</taxon>
        <taxon>Sphingobium</taxon>
    </lineage>
</organism>
<dbReference type="Pfam" id="PF12680">
    <property type="entry name" value="SnoaL_2"/>
    <property type="match status" value="1"/>
</dbReference>
<accession>K9CZ69</accession>
<reference evidence="3 4" key="1">
    <citation type="submission" date="2012-09" db="EMBL/GenBank/DDBJ databases">
        <title>The Genome Sequence of Sphingobium yanoikuyae ATCC 51230.</title>
        <authorList>
            <consortium name="The Broad Institute Genome Sequencing Platform"/>
            <person name="Earl A."/>
            <person name="Ward D."/>
            <person name="Feldgarden M."/>
            <person name="Gevers D."/>
            <person name="Huys G."/>
            <person name="Walker B."/>
            <person name="Young S.K."/>
            <person name="Zeng Q."/>
            <person name="Gargeya S."/>
            <person name="Fitzgerald M."/>
            <person name="Haas B."/>
            <person name="Abouelleil A."/>
            <person name="Alvarado L."/>
            <person name="Arachchi H.M."/>
            <person name="Berlin A.M."/>
            <person name="Chapman S.B."/>
            <person name="Goldberg J."/>
            <person name="Griggs A."/>
            <person name="Gujja S."/>
            <person name="Hansen M."/>
            <person name="Howarth C."/>
            <person name="Imamovic A."/>
            <person name="Larimer J."/>
            <person name="McCowen C."/>
            <person name="Montmayeur A."/>
            <person name="Murphy C."/>
            <person name="Neiman D."/>
            <person name="Pearson M."/>
            <person name="Priest M."/>
            <person name="Roberts A."/>
            <person name="Saif S."/>
            <person name="Shea T."/>
            <person name="Sisk P."/>
            <person name="Sykes S."/>
            <person name="Wortman J."/>
            <person name="Nusbaum C."/>
            <person name="Birren B."/>
        </authorList>
    </citation>
    <scope>NUCLEOTIDE SEQUENCE [LARGE SCALE GENOMIC DNA]</scope>
    <source>
        <strain evidence="3 4">ATCC 51230</strain>
    </source>
</reference>
<comment type="caution">
    <text evidence="3">The sequence shown here is derived from an EMBL/GenBank/DDBJ whole genome shotgun (WGS) entry which is preliminary data.</text>
</comment>
<dbReference type="PANTHER" id="PTHR43798">
    <property type="entry name" value="MONOACYLGLYCEROL LIPASE"/>
    <property type="match status" value="1"/>
</dbReference>
<dbReference type="EMBL" id="AGZU01000001">
    <property type="protein sequence ID" value="EKU77303.1"/>
    <property type="molecule type" value="Genomic_DNA"/>
</dbReference>
<evidence type="ECO:0000259" key="1">
    <source>
        <dbReference type="Pfam" id="PF00561"/>
    </source>
</evidence>
<gene>
    <name evidence="3" type="ORF">HMPREF9718_00007</name>
</gene>
<sequence>MGENVALVERYFAAFGAGDVDAALDCVHPEAIWHVDGDPAVVTVGIMQGRDGVRRWLERFPTGFRPLAFSVERVIGDGGDVIALGRFRHRVQPADAIVDSDYAIRFTIRDGLIARYQIFEDSLLIAMARHSAAPSRQARINGVLYGWDDRGSGRPVLFLHGLFLNRQFWTPLTDRMGTGKRLVTFDMPGHGVSGWRDGFDLDGIADDLALWIAENGATPATIVGHSQGGMIALRLAIRHPHAVERLVVVNSSARAEYPERLGAWRNRRAALLDEGARHRALSEIQRMTTAPGWVKAHPGEAASEREAMASHDPASLAFALDAAVLNRDDIRSLLSQIKVPVEVLSGALDHATPPELGQEIAMSVDAGRHVVVDGAAHHIPIEQPDAIAALFRRD</sequence>
<dbReference type="Proteomes" id="UP000009887">
    <property type="component" value="Unassembled WGS sequence"/>
</dbReference>
<dbReference type="InterPro" id="IPR032710">
    <property type="entry name" value="NTF2-like_dom_sf"/>
</dbReference>
<dbReference type="AlphaFoldDB" id="K9CZ69"/>
<dbReference type="RefSeq" id="WP_004206954.1">
    <property type="nucleotide sequence ID" value="NZ_JH992904.1"/>
</dbReference>
<dbReference type="Gene3D" id="3.10.450.50">
    <property type="match status" value="1"/>
</dbReference>
<dbReference type="SUPFAM" id="SSF53474">
    <property type="entry name" value="alpha/beta-Hydrolases"/>
    <property type="match status" value="1"/>
</dbReference>
<dbReference type="InterPro" id="IPR050266">
    <property type="entry name" value="AB_hydrolase_sf"/>
</dbReference>
<dbReference type="HOGENOM" id="CLU_700018_0_0_5"/>
<dbReference type="PRINTS" id="PR00111">
    <property type="entry name" value="ABHYDROLASE"/>
</dbReference>
<protein>
    <recommendedName>
        <fullName evidence="5">AB hydrolase-1 domain-containing protein</fullName>
    </recommendedName>
</protein>
<keyword evidence="4" id="KW-1185">Reference proteome</keyword>
<evidence type="ECO:0000313" key="4">
    <source>
        <dbReference type="Proteomes" id="UP000009887"/>
    </source>
</evidence>
<evidence type="ECO:0000259" key="2">
    <source>
        <dbReference type="Pfam" id="PF12680"/>
    </source>
</evidence>
<name>K9CZ69_SPHYA</name>
<evidence type="ECO:0008006" key="5">
    <source>
        <dbReference type="Google" id="ProtNLM"/>
    </source>
</evidence>
<dbReference type="InterPro" id="IPR037401">
    <property type="entry name" value="SnoaL-like"/>
</dbReference>
<dbReference type="Gene3D" id="3.40.50.1820">
    <property type="entry name" value="alpha/beta hydrolase"/>
    <property type="match status" value="1"/>
</dbReference>
<evidence type="ECO:0000313" key="3">
    <source>
        <dbReference type="EMBL" id="EKU77303.1"/>
    </source>
</evidence>
<feature type="domain" description="AB hydrolase-1" evidence="1">
    <location>
        <begin position="155"/>
        <end position="383"/>
    </location>
</feature>
<dbReference type="SUPFAM" id="SSF54427">
    <property type="entry name" value="NTF2-like"/>
    <property type="match status" value="1"/>
</dbReference>
<proteinExistence type="predicted"/>
<dbReference type="Pfam" id="PF00561">
    <property type="entry name" value="Abhydrolase_1"/>
    <property type="match status" value="1"/>
</dbReference>
<dbReference type="InterPro" id="IPR000073">
    <property type="entry name" value="AB_hydrolase_1"/>
</dbReference>
<feature type="domain" description="SnoaL-like" evidence="2">
    <location>
        <begin position="8"/>
        <end position="116"/>
    </location>
</feature>
<dbReference type="PATRIC" id="fig|883163.3.peg.6"/>